<proteinExistence type="predicted"/>
<dbReference type="AlphaFoldDB" id="A0A0C2YRV1"/>
<protein>
    <recommendedName>
        <fullName evidence="4">BHLH domain-containing protein</fullName>
    </recommendedName>
</protein>
<keyword evidence="3" id="KW-1185">Reference proteome</keyword>
<dbReference type="GO" id="GO:0046983">
    <property type="term" value="F:protein dimerization activity"/>
    <property type="evidence" value="ECO:0007669"/>
    <property type="project" value="InterPro"/>
</dbReference>
<gene>
    <name evidence="2" type="ORF">SCLCIDRAFT_554104</name>
</gene>
<dbReference type="EMBL" id="KN822210">
    <property type="protein sequence ID" value="KIM52448.1"/>
    <property type="molecule type" value="Genomic_DNA"/>
</dbReference>
<dbReference type="HOGENOM" id="CLU_1428779_0_0_1"/>
<organism evidence="2 3">
    <name type="scientific">Scleroderma citrinum Foug A</name>
    <dbReference type="NCBI Taxonomy" id="1036808"/>
    <lineage>
        <taxon>Eukaryota</taxon>
        <taxon>Fungi</taxon>
        <taxon>Dikarya</taxon>
        <taxon>Basidiomycota</taxon>
        <taxon>Agaricomycotina</taxon>
        <taxon>Agaricomycetes</taxon>
        <taxon>Agaricomycetidae</taxon>
        <taxon>Boletales</taxon>
        <taxon>Sclerodermatineae</taxon>
        <taxon>Sclerodermataceae</taxon>
        <taxon>Scleroderma</taxon>
    </lineage>
</organism>
<dbReference type="SUPFAM" id="SSF47459">
    <property type="entry name" value="HLH, helix-loop-helix DNA-binding domain"/>
    <property type="match status" value="1"/>
</dbReference>
<dbReference type="Proteomes" id="UP000053989">
    <property type="component" value="Unassembled WGS sequence"/>
</dbReference>
<name>A0A0C2YRV1_9AGAM</name>
<evidence type="ECO:0008006" key="4">
    <source>
        <dbReference type="Google" id="ProtNLM"/>
    </source>
</evidence>
<accession>A0A0C2YRV1</accession>
<dbReference type="InterPro" id="IPR036638">
    <property type="entry name" value="HLH_DNA-bd_sf"/>
</dbReference>
<dbReference type="OrthoDB" id="2680604at2759"/>
<evidence type="ECO:0000313" key="2">
    <source>
        <dbReference type="EMBL" id="KIM52448.1"/>
    </source>
</evidence>
<feature type="region of interest" description="Disordered" evidence="1">
    <location>
        <begin position="38"/>
        <end position="58"/>
    </location>
</feature>
<dbReference type="InParanoid" id="A0A0C2YRV1"/>
<evidence type="ECO:0000256" key="1">
    <source>
        <dbReference type="SAM" id="MobiDB-lite"/>
    </source>
</evidence>
<reference evidence="2 3" key="1">
    <citation type="submission" date="2014-04" db="EMBL/GenBank/DDBJ databases">
        <authorList>
            <consortium name="DOE Joint Genome Institute"/>
            <person name="Kuo A."/>
            <person name="Kohler A."/>
            <person name="Nagy L.G."/>
            <person name="Floudas D."/>
            <person name="Copeland A."/>
            <person name="Barry K.W."/>
            <person name="Cichocki N."/>
            <person name="Veneault-Fourrey C."/>
            <person name="LaButti K."/>
            <person name="Lindquist E.A."/>
            <person name="Lipzen A."/>
            <person name="Lundell T."/>
            <person name="Morin E."/>
            <person name="Murat C."/>
            <person name="Sun H."/>
            <person name="Tunlid A."/>
            <person name="Henrissat B."/>
            <person name="Grigoriev I.V."/>
            <person name="Hibbett D.S."/>
            <person name="Martin F."/>
            <person name="Nordberg H.P."/>
            <person name="Cantor M.N."/>
            <person name="Hua S.X."/>
        </authorList>
    </citation>
    <scope>NUCLEOTIDE SEQUENCE [LARGE SCALE GENOMIC DNA]</scope>
    <source>
        <strain evidence="2 3">Foug A</strain>
    </source>
</reference>
<evidence type="ECO:0000313" key="3">
    <source>
        <dbReference type="Proteomes" id="UP000053989"/>
    </source>
</evidence>
<reference evidence="3" key="2">
    <citation type="submission" date="2015-01" db="EMBL/GenBank/DDBJ databases">
        <title>Evolutionary Origins and Diversification of the Mycorrhizal Mutualists.</title>
        <authorList>
            <consortium name="DOE Joint Genome Institute"/>
            <consortium name="Mycorrhizal Genomics Consortium"/>
            <person name="Kohler A."/>
            <person name="Kuo A."/>
            <person name="Nagy L.G."/>
            <person name="Floudas D."/>
            <person name="Copeland A."/>
            <person name="Barry K.W."/>
            <person name="Cichocki N."/>
            <person name="Veneault-Fourrey C."/>
            <person name="LaButti K."/>
            <person name="Lindquist E.A."/>
            <person name="Lipzen A."/>
            <person name="Lundell T."/>
            <person name="Morin E."/>
            <person name="Murat C."/>
            <person name="Riley R."/>
            <person name="Ohm R."/>
            <person name="Sun H."/>
            <person name="Tunlid A."/>
            <person name="Henrissat B."/>
            <person name="Grigoriev I.V."/>
            <person name="Hibbett D.S."/>
            <person name="Martin F."/>
        </authorList>
    </citation>
    <scope>NUCLEOTIDE SEQUENCE [LARGE SCALE GENOMIC DNA]</scope>
    <source>
        <strain evidence="3">Foug A</strain>
    </source>
</reference>
<sequence length="190" mass="21346">MVSLDYPSWAFCEDAPTSHLSSPGFEPLGHKRALDVTQPRPGMQTCHPKGSPQQPKAVSQRQYRGREGELFDELRTSIASLTNQEPDTRQEILTQASRLLMSLRSENARIRQQLAGNVHHFGNRSSPSSHSSLSIHMPELDYFMGLNNSGQHPYHRFGTTSHYSNNSQLPYPRSGTTKHYPSNGGYLQLL</sequence>